<protein>
    <submittedName>
        <fullName evidence="2">Acetyltransferase</fullName>
    </submittedName>
</protein>
<dbReference type="RefSeq" id="WP_047761266.1">
    <property type="nucleotide sequence ID" value="NZ_CP091510.1"/>
</dbReference>
<dbReference type="PANTHER" id="PTHR37946">
    <property type="entry name" value="SLL1969 PROTEIN"/>
    <property type="match status" value="1"/>
</dbReference>
<dbReference type="Pfam" id="PF05057">
    <property type="entry name" value="DUF676"/>
    <property type="match status" value="1"/>
</dbReference>
<comment type="caution">
    <text evidence="2">The sequence shown here is derived from an EMBL/GenBank/DDBJ whole genome shotgun (WGS) entry which is preliminary data.</text>
</comment>
<dbReference type="GO" id="GO:0016740">
    <property type="term" value="F:transferase activity"/>
    <property type="evidence" value="ECO:0007669"/>
    <property type="project" value="UniProtKB-KW"/>
</dbReference>
<dbReference type="EMBL" id="JTDO01000010">
    <property type="protein sequence ID" value="KLT72683.1"/>
    <property type="molecule type" value="Genomic_DNA"/>
</dbReference>
<dbReference type="AlphaFoldDB" id="A0A0J1C2Y9"/>
<dbReference type="SUPFAM" id="SSF53474">
    <property type="entry name" value="alpha/beta-Hydrolases"/>
    <property type="match status" value="1"/>
</dbReference>
<dbReference type="PATRIC" id="fig|1470200.3.peg.336"/>
<reference evidence="2 3" key="1">
    <citation type="submission" date="2014-11" db="EMBL/GenBank/DDBJ databases">
        <title>Genome of a novel goose pathogen.</title>
        <authorList>
            <person name="Hansen C.M."/>
            <person name="Hueffer K."/>
            <person name="Choi S.C."/>
        </authorList>
    </citation>
    <scope>NUCLEOTIDE SEQUENCE [LARGE SCALE GENOMIC DNA]</scope>
    <source>
        <strain evidence="2 3">KH1503</strain>
    </source>
</reference>
<dbReference type="InterPro" id="IPR029058">
    <property type="entry name" value="AB_hydrolase_fold"/>
</dbReference>
<dbReference type="STRING" id="1470200.PL75_07320"/>
<feature type="domain" description="DUF676" evidence="1">
    <location>
        <begin position="51"/>
        <end position="105"/>
    </location>
</feature>
<organism evidence="2 3">
    <name type="scientific">Neisseria arctica</name>
    <dbReference type="NCBI Taxonomy" id="1470200"/>
    <lineage>
        <taxon>Bacteria</taxon>
        <taxon>Pseudomonadati</taxon>
        <taxon>Pseudomonadota</taxon>
        <taxon>Betaproteobacteria</taxon>
        <taxon>Neisseriales</taxon>
        <taxon>Neisseriaceae</taxon>
        <taxon>Neisseria</taxon>
    </lineage>
</organism>
<proteinExistence type="predicted"/>
<dbReference type="OrthoDB" id="489469at2"/>
<evidence type="ECO:0000259" key="1">
    <source>
        <dbReference type="Pfam" id="PF05057"/>
    </source>
</evidence>
<name>A0A0J1C2Y9_9NEIS</name>
<dbReference type="InterPro" id="IPR007751">
    <property type="entry name" value="DUF676_lipase-like"/>
</dbReference>
<accession>A0A0J1C2Y9</accession>
<gene>
    <name evidence="2" type="ORF">PL75_07320</name>
</gene>
<dbReference type="Gene3D" id="3.40.50.1820">
    <property type="entry name" value="alpha/beta hydrolase"/>
    <property type="match status" value="1"/>
</dbReference>
<evidence type="ECO:0000313" key="3">
    <source>
        <dbReference type="Proteomes" id="UP000036027"/>
    </source>
</evidence>
<dbReference type="PANTHER" id="PTHR37946:SF1">
    <property type="entry name" value="SLL1969 PROTEIN"/>
    <property type="match status" value="1"/>
</dbReference>
<keyword evidence="3" id="KW-1185">Reference proteome</keyword>
<keyword evidence="2" id="KW-0808">Transferase</keyword>
<dbReference type="Proteomes" id="UP000036027">
    <property type="component" value="Unassembled WGS sequence"/>
</dbReference>
<sequence length="210" mass="22798">MNERVLLLHGLHMHAWAMRPFARLLAGFGCDTDTFGYYSVLHNIQRHSKALIDKVEADYEKDNTLKLHFVGHSLGGLVLRHFAAQRPDLVRGRIVTLGTPHQGSQAAVKIHGWGLGVPVLGGSFLSGLNGEVPPLPVGIELGSLAGNQPLGLGRLLRLEGENDGTVGVAETCLENMADHVVLPLSHTGMLFSKDAAAQSAWFLRQGRFMR</sequence>
<evidence type="ECO:0000313" key="2">
    <source>
        <dbReference type="EMBL" id="KLT72683.1"/>
    </source>
</evidence>